<gene>
    <name evidence="1" type="ORF">AUK40_04200</name>
</gene>
<evidence type="ECO:0000313" key="1">
    <source>
        <dbReference type="EMBL" id="OIP96997.1"/>
    </source>
</evidence>
<evidence type="ECO:0000313" key="2">
    <source>
        <dbReference type="Proteomes" id="UP000183245"/>
    </source>
</evidence>
<accession>A0A1J5IIQ6</accession>
<sequence>MLEWLHAGISQQTGSKYQIPFYPRSNMIHSENNRGIRRKPLGIMIREDVLDQCPDGIIVG</sequence>
<reference evidence="1 2" key="1">
    <citation type="journal article" date="2016" name="Environ. Microbiol.">
        <title>Genomic resolution of a cold subsurface aquifer community provides metabolic insights for novel microbes adapted to high CO concentrations.</title>
        <authorList>
            <person name="Probst A.J."/>
            <person name="Castelle C.J."/>
            <person name="Singh A."/>
            <person name="Brown C.T."/>
            <person name="Anantharaman K."/>
            <person name="Sharon I."/>
            <person name="Hug L.A."/>
            <person name="Burstein D."/>
            <person name="Emerson J.B."/>
            <person name="Thomas B.C."/>
            <person name="Banfield J.F."/>
        </authorList>
    </citation>
    <scope>NUCLEOTIDE SEQUENCE [LARGE SCALE GENOMIC DNA]</scope>
    <source>
        <strain evidence="1">CG2_30_54_11</strain>
    </source>
</reference>
<proteinExistence type="predicted"/>
<name>A0A1J5IIQ6_9BACT</name>
<dbReference type="EMBL" id="MNZT01000072">
    <property type="protein sequence ID" value="OIP96997.1"/>
    <property type="molecule type" value="Genomic_DNA"/>
</dbReference>
<comment type="caution">
    <text evidence="1">The sequence shown here is derived from an EMBL/GenBank/DDBJ whole genome shotgun (WGS) entry which is preliminary data.</text>
</comment>
<protein>
    <submittedName>
        <fullName evidence="1">Uncharacterized protein</fullName>
    </submittedName>
</protein>
<dbReference type="STRING" id="1817892.AUK40_04200"/>
<dbReference type="Proteomes" id="UP000183245">
    <property type="component" value="Unassembled WGS sequence"/>
</dbReference>
<organism evidence="1 2">
    <name type="scientific">Candidatus Wirthbacteria bacterium CG2_30_54_11</name>
    <dbReference type="NCBI Taxonomy" id="1817892"/>
    <lineage>
        <taxon>Bacteria</taxon>
        <taxon>Candidatus Wirthbacteria</taxon>
    </lineage>
</organism>
<dbReference type="AlphaFoldDB" id="A0A1J5IIQ6"/>